<feature type="region of interest" description="Disordered" evidence="2">
    <location>
        <begin position="946"/>
        <end position="994"/>
    </location>
</feature>
<evidence type="ECO:0000256" key="2">
    <source>
        <dbReference type="SAM" id="MobiDB-lite"/>
    </source>
</evidence>
<comment type="caution">
    <text evidence="3">The sequence shown here is derived from an EMBL/GenBank/DDBJ whole genome shotgun (WGS) entry which is preliminary data.</text>
</comment>
<dbReference type="STRING" id="1231657.A0A1Y1ZPL2"/>
<name>A0A1Y1ZPL2_9PLEO</name>
<feature type="compositionally biased region" description="Basic and acidic residues" evidence="2">
    <location>
        <begin position="350"/>
        <end position="364"/>
    </location>
</feature>
<feature type="compositionally biased region" description="Basic and acidic residues" evidence="2">
    <location>
        <begin position="184"/>
        <end position="194"/>
    </location>
</feature>
<dbReference type="AlphaFoldDB" id="A0A1Y1ZPL2"/>
<sequence>MARNQFQEPIDLTQGDDSPSDSSSPPPHPKFRRVLSPPMAEDRRTNVSQVPALPGVTKRHRHKEDHREAAKKQIEDHYSRRKVPVYALPRTQSPPRRPAPDSRAASYAGFLDESSDNEDSLDDEIPFERRDMRAPAGNTIKPEKQHLNVPVPFGGIESDTECEDDEIYDEEEEEGEQEEEDAYPEQRDSPVPRDDEVEETMQSVLVEEDVTVTHGLDFDEAQADQYHTEQHHHGSAGEDEYPSIHAVLDAGNNNEDPDNIIENSELERSRYVEGSPDAKHEQAVEKDDGIDSDDDEDAGTIEIDPKGDLLIVAGNRSTGVARFLVKSSRLQEHPKWKTFLEARQLQPKEQSELLEKEQAQHRTESPPPADKQSPIQQRSAAIDPVEEPTKLTTESPDEMPKAPASPKLDSATTKAVIQPLIDAANVERSIQTEIEAQHGAASTQAGDEIHSDGWFFGARFRDDLHQKLDFGEHLSITFNSLSNGERDWKVDMVPEQVRKTFPDPNWESIQDLADEGTVQPEPTNEIKSTSEIPAAELGVDTGLEIEVVPEVETEAEPLQSAEDQTLSAPAEGRRMELPKVFEPRFISMPEDHPEAVGIALHVLHSEVDELPAVVGFDVIYELAVHCEKFGTERRLTRFVREWIERFLPSALETGSVRWLYIAWVFRLQHLFDAHMQHLVCTSRTAGGELDVEELPGHGETLLNLVKESRENLLRNVLDITTKYMDRNFWNRNYNCRVSSSKHDCAAHVYVAFAVKLMENELWPTSPSPANIHISPSALRQKVFDINVVGYTSAHADCADLVDRFKEDVLFEVRYTAPSERYNRHFKQDDTLGQASLRSLMGSYLFGLGFTSADIGYTSVVKCAKRRRGANMLDESTQRECAMADHLFDDEDTDFEVDDEPELFVDEEFFGVAQLELSYDELMAEHDGLQRDVRRIKVDLSKYGRTRSETDRISTESRPRKKPKVSHVQLTPITQLGQRTNHPQGQRKGKAANIQVWHAENKENVGSSW</sequence>
<feature type="compositionally biased region" description="Acidic residues" evidence="2">
    <location>
        <begin position="290"/>
        <end position="299"/>
    </location>
</feature>
<feature type="compositionally biased region" description="Polar residues" evidence="2">
    <location>
        <begin position="967"/>
        <end position="983"/>
    </location>
</feature>
<keyword evidence="4" id="KW-1185">Reference proteome</keyword>
<protein>
    <submittedName>
        <fullName evidence="3">Uncharacterized protein</fullName>
    </submittedName>
</protein>
<evidence type="ECO:0000313" key="3">
    <source>
        <dbReference type="EMBL" id="ORY12189.1"/>
    </source>
</evidence>
<feature type="compositionally biased region" description="Basic and acidic residues" evidence="2">
    <location>
        <begin position="226"/>
        <end position="236"/>
    </location>
</feature>
<dbReference type="EMBL" id="MCFA01000053">
    <property type="protein sequence ID" value="ORY12189.1"/>
    <property type="molecule type" value="Genomic_DNA"/>
</dbReference>
<dbReference type="Proteomes" id="UP000193144">
    <property type="component" value="Unassembled WGS sequence"/>
</dbReference>
<evidence type="ECO:0000256" key="1">
    <source>
        <dbReference type="SAM" id="Coils"/>
    </source>
</evidence>
<feature type="region of interest" description="Disordered" evidence="2">
    <location>
        <begin position="1"/>
        <end position="303"/>
    </location>
</feature>
<evidence type="ECO:0000313" key="4">
    <source>
        <dbReference type="Proteomes" id="UP000193144"/>
    </source>
</evidence>
<proteinExistence type="predicted"/>
<keyword evidence="1" id="KW-0175">Coiled coil</keyword>
<feature type="coiled-coil region" evidence="1">
    <location>
        <begin position="911"/>
        <end position="938"/>
    </location>
</feature>
<feature type="compositionally biased region" description="Basic and acidic residues" evidence="2">
    <location>
        <begin position="946"/>
        <end position="957"/>
    </location>
</feature>
<feature type="compositionally biased region" description="Acidic residues" evidence="2">
    <location>
        <begin position="113"/>
        <end position="125"/>
    </location>
</feature>
<feature type="compositionally biased region" description="Basic and acidic residues" evidence="2">
    <location>
        <begin position="65"/>
        <end position="78"/>
    </location>
</feature>
<gene>
    <name evidence="3" type="ORF">BCR34DRAFT_600756</name>
</gene>
<dbReference type="OrthoDB" id="5275938at2759"/>
<feature type="compositionally biased region" description="Basic and acidic residues" evidence="2">
    <location>
        <begin position="265"/>
        <end position="289"/>
    </location>
</feature>
<organism evidence="3 4">
    <name type="scientific">Clohesyomyces aquaticus</name>
    <dbReference type="NCBI Taxonomy" id="1231657"/>
    <lineage>
        <taxon>Eukaryota</taxon>
        <taxon>Fungi</taxon>
        <taxon>Dikarya</taxon>
        <taxon>Ascomycota</taxon>
        <taxon>Pezizomycotina</taxon>
        <taxon>Dothideomycetes</taxon>
        <taxon>Pleosporomycetidae</taxon>
        <taxon>Pleosporales</taxon>
        <taxon>Lindgomycetaceae</taxon>
        <taxon>Clohesyomyces</taxon>
    </lineage>
</organism>
<feature type="compositionally biased region" description="Acidic residues" evidence="2">
    <location>
        <begin position="158"/>
        <end position="183"/>
    </location>
</feature>
<reference evidence="3 4" key="1">
    <citation type="submission" date="2016-07" db="EMBL/GenBank/DDBJ databases">
        <title>Pervasive Adenine N6-methylation of Active Genes in Fungi.</title>
        <authorList>
            <consortium name="DOE Joint Genome Institute"/>
            <person name="Mondo S.J."/>
            <person name="Dannebaum R.O."/>
            <person name="Kuo R.C."/>
            <person name="Labutti K."/>
            <person name="Haridas S."/>
            <person name="Kuo A."/>
            <person name="Salamov A."/>
            <person name="Ahrendt S.R."/>
            <person name="Lipzen A."/>
            <person name="Sullivan W."/>
            <person name="Andreopoulos W.B."/>
            <person name="Clum A."/>
            <person name="Lindquist E."/>
            <person name="Daum C."/>
            <person name="Ramamoorthy G.K."/>
            <person name="Gryganskyi A."/>
            <person name="Culley D."/>
            <person name="Magnuson J.K."/>
            <person name="James T.Y."/>
            <person name="O'Malley M.A."/>
            <person name="Stajich J.E."/>
            <person name="Spatafora J.W."/>
            <person name="Visel A."/>
            <person name="Grigoriev I.V."/>
        </authorList>
    </citation>
    <scope>NUCLEOTIDE SEQUENCE [LARGE SCALE GENOMIC DNA]</scope>
    <source>
        <strain evidence="3 4">CBS 115471</strain>
    </source>
</reference>
<feature type="region of interest" description="Disordered" evidence="2">
    <location>
        <begin position="350"/>
        <end position="410"/>
    </location>
</feature>
<accession>A0A1Y1ZPL2</accession>